<dbReference type="Gene3D" id="3.80.10.10">
    <property type="entry name" value="Ribonuclease Inhibitor"/>
    <property type="match status" value="1"/>
</dbReference>
<evidence type="ECO:0000313" key="2">
    <source>
        <dbReference type="Proteomes" id="UP000703661"/>
    </source>
</evidence>
<dbReference type="AlphaFoldDB" id="A0A9P6MZK1"/>
<dbReference type="EMBL" id="JAAAID010000264">
    <property type="protein sequence ID" value="KAG0019729.1"/>
    <property type="molecule type" value="Genomic_DNA"/>
</dbReference>
<name>A0A9P6MZK1_9FUNG</name>
<dbReference type="Proteomes" id="UP000703661">
    <property type="component" value="Unassembled WGS sequence"/>
</dbReference>
<accession>A0A9P6MZK1</accession>
<reference evidence="1" key="1">
    <citation type="journal article" date="2020" name="Fungal Divers.">
        <title>Resolving the Mortierellaceae phylogeny through synthesis of multi-gene phylogenetics and phylogenomics.</title>
        <authorList>
            <person name="Vandepol N."/>
            <person name="Liber J."/>
            <person name="Desiro A."/>
            <person name="Na H."/>
            <person name="Kennedy M."/>
            <person name="Barry K."/>
            <person name="Grigoriev I.V."/>
            <person name="Miller A.N."/>
            <person name="O'Donnell K."/>
            <person name="Stajich J.E."/>
            <person name="Bonito G."/>
        </authorList>
    </citation>
    <scope>NUCLEOTIDE SEQUENCE</scope>
    <source>
        <strain evidence="1">NRRL 2769</strain>
    </source>
</reference>
<dbReference type="InterPro" id="IPR032675">
    <property type="entry name" value="LRR_dom_sf"/>
</dbReference>
<keyword evidence="2" id="KW-1185">Reference proteome</keyword>
<gene>
    <name evidence="1" type="ORF">BGZ80_005343</name>
</gene>
<evidence type="ECO:0000313" key="1">
    <source>
        <dbReference type="EMBL" id="KAG0019729.1"/>
    </source>
</evidence>
<comment type="caution">
    <text evidence="1">The sequence shown here is derived from an EMBL/GenBank/DDBJ whole genome shotgun (WGS) entry which is preliminary data.</text>
</comment>
<proteinExistence type="predicted"/>
<sequence>MSKYVFPGFSDFLSRMQGRIKAFSYNGESNLSTEALMNHWGSTLEVLRFGPDCHIKSQAIELILTRCTRLRVLIVYEKDYTKEWGVYCAWFKKEYNHDTANWNCLDLEHLELTFLDVRGTSRDNRYRQLTSGLYPDQVDLRTFNGIHKVCHQLGRLTKLRHLRLGWSTIKRFRSDIILDMSIKNRLTRLEGLKKLEVLDVTHIKRVNFKQEEVEWIAMNWPNLRRIKGLFNKNRGYPRWFGFELGDDVNDDVSDQDKYPMKRDKFCNPKPIEWLRRQRPHLVIS</sequence>
<organism evidence="1 2">
    <name type="scientific">Entomortierella chlamydospora</name>
    <dbReference type="NCBI Taxonomy" id="101097"/>
    <lineage>
        <taxon>Eukaryota</taxon>
        <taxon>Fungi</taxon>
        <taxon>Fungi incertae sedis</taxon>
        <taxon>Mucoromycota</taxon>
        <taxon>Mortierellomycotina</taxon>
        <taxon>Mortierellomycetes</taxon>
        <taxon>Mortierellales</taxon>
        <taxon>Mortierellaceae</taxon>
        <taxon>Entomortierella</taxon>
    </lineage>
</organism>
<dbReference type="SUPFAM" id="SSF52047">
    <property type="entry name" value="RNI-like"/>
    <property type="match status" value="1"/>
</dbReference>
<protein>
    <submittedName>
        <fullName evidence="1">Uncharacterized protein</fullName>
    </submittedName>
</protein>